<evidence type="ECO:0000259" key="7">
    <source>
        <dbReference type="Pfam" id="PF00892"/>
    </source>
</evidence>
<evidence type="ECO:0000313" key="8">
    <source>
        <dbReference type="EMBL" id="TFZ09037.1"/>
    </source>
</evidence>
<feature type="domain" description="EamA" evidence="7">
    <location>
        <begin position="5"/>
        <end position="130"/>
    </location>
</feature>
<feature type="transmembrane region" description="Helical" evidence="6">
    <location>
        <begin position="58"/>
        <end position="80"/>
    </location>
</feature>
<dbReference type="EMBL" id="SMLK01000001">
    <property type="protein sequence ID" value="TFZ09037.1"/>
    <property type="molecule type" value="Genomic_DNA"/>
</dbReference>
<dbReference type="PANTHER" id="PTHR32322:SF2">
    <property type="entry name" value="EAMA DOMAIN-CONTAINING PROTEIN"/>
    <property type="match status" value="1"/>
</dbReference>
<dbReference type="RefSeq" id="WP_135249125.1">
    <property type="nucleotide sequence ID" value="NZ_SMLK01000001.1"/>
</dbReference>
<dbReference type="PANTHER" id="PTHR32322">
    <property type="entry name" value="INNER MEMBRANE TRANSPORTER"/>
    <property type="match status" value="1"/>
</dbReference>
<accession>A0A4Z0CBK2</accession>
<feature type="transmembrane region" description="Helical" evidence="6">
    <location>
        <begin position="33"/>
        <end position="51"/>
    </location>
</feature>
<dbReference type="SUPFAM" id="SSF103481">
    <property type="entry name" value="Multidrug resistance efflux transporter EmrE"/>
    <property type="match status" value="2"/>
</dbReference>
<dbReference type="GO" id="GO:0016020">
    <property type="term" value="C:membrane"/>
    <property type="evidence" value="ECO:0007669"/>
    <property type="project" value="UniProtKB-SubCell"/>
</dbReference>
<evidence type="ECO:0000313" key="9">
    <source>
        <dbReference type="Proteomes" id="UP000297839"/>
    </source>
</evidence>
<evidence type="ECO:0000256" key="6">
    <source>
        <dbReference type="SAM" id="Phobius"/>
    </source>
</evidence>
<evidence type="ECO:0000256" key="1">
    <source>
        <dbReference type="ARBA" id="ARBA00004141"/>
    </source>
</evidence>
<evidence type="ECO:0000256" key="5">
    <source>
        <dbReference type="ARBA" id="ARBA00023136"/>
    </source>
</evidence>
<proteinExistence type="inferred from homology"/>
<feature type="transmembrane region" description="Helical" evidence="6">
    <location>
        <begin position="264"/>
        <end position="285"/>
    </location>
</feature>
<feature type="domain" description="EamA" evidence="7">
    <location>
        <begin position="144"/>
        <end position="281"/>
    </location>
</feature>
<keyword evidence="3 6" id="KW-0812">Transmembrane</keyword>
<dbReference type="Pfam" id="PF00892">
    <property type="entry name" value="EamA"/>
    <property type="match status" value="2"/>
</dbReference>
<feature type="transmembrane region" description="Helical" evidence="6">
    <location>
        <begin position="140"/>
        <end position="160"/>
    </location>
</feature>
<dbReference type="AlphaFoldDB" id="A0A4Z0CBK2"/>
<evidence type="ECO:0000256" key="2">
    <source>
        <dbReference type="ARBA" id="ARBA00007362"/>
    </source>
</evidence>
<keyword evidence="4 6" id="KW-1133">Transmembrane helix</keyword>
<dbReference type="Proteomes" id="UP000297839">
    <property type="component" value="Unassembled WGS sequence"/>
</dbReference>
<feature type="transmembrane region" description="Helical" evidence="6">
    <location>
        <begin position="242"/>
        <end position="258"/>
    </location>
</feature>
<comment type="caution">
    <text evidence="8">The sequence shown here is derived from an EMBL/GenBank/DDBJ whole genome shotgun (WGS) entry which is preliminary data.</text>
</comment>
<gene>
    <name evidence="8" type="ORF">EZ216_05745</name>
</gene>
<keyword evidence="5 6" id="KW-0472">Membrane</keyword>
<dbReference type="OrthoDB" id="9809509at2"/>
<organism evidence="8 9">
    <name type="scientific">Ramlibacter humi</name>
    <dbReference type="NCBI Taxonomy" id="2530451"/>
    <lineage>
        <taxon>Bacteria</taxon>
        <taxon>Pseudomonadati</taxon>
        <taxon>Pseudomonadota</taxon>
        <taxon>Betaproteobacteria</taxon>
        <taxon>Burkholderiales</taxon>
        <taxon>Comamonadaceae</taxon>
        <taxon>Ramlibacter</taxon>
    </lineage>
</organism>
<comment type="similarity">
    <text evidence="2">Belongs to the EamA transporter family.</text>
</comment>
<reference evidence="8 9" key="1">
    <citation type="submission" date="2019-03" db="EMBL/GenBank/DDBJ databases">
        <title>Ramlibacter sp. 18x22-1, whole genome shotgun sequence.</title>
        <authorList>
            <person name="Zhang X."/>
            <person name="Feng G."/>
            <person name="Zhu H."/>
        </authorList>
    </citation>
    <scope>NUCLEOTIDE SEQUENCE [LARGE SCALE GENOMIC DNA]</scope>
    <source>
        <strain evidence="8 9">18x22-1</strain>
    </source>
</reference>
<feature type="transmembrane region" description="Helical" evidence="6">
    <location>
        <begin position="116"/>
        <end position="134"/>
    </location>
</feature>
<name>A0A4Z0CBK2_9BURK</name>
<dbReference type="InterPro" id="IPR050638">
    <property type="entry name" value="AA-Vitamin_Transporters"/>
</dbReference>
<dbReference type="InterPro" id="IPR037185">
    <property type="entry name" value="EmrE-like"/>
</dbReference>
<keyword evidence="9" id="KW-1185">Reference proteome</keyword>
<evidence type="ECO:0000256" key="3">
    <source>
        <dbReference type="ARBA" id="ARBA00022692"/>
    </source>
</evidence>
<evidence type="ECO:0000256" key="4">
    <source>
        <dbReference type="ARBA" id="ARBA00022989"/>
    </source>
</evidence>
<feature type="transmembrane region" description="Helical" evidence="6">
    <location>
        <begin position="172"/>
        <end position="191"/>
    </location>
</feature>
<dbReference type="InterPro" id="IPR000620">
    <property type="entry name" value="EamA_dom"/>
</dbReference>
<feature type="transmembrane region" description="Helical" evidence="6">
    <location>
        <begin position="211"/>
        <end position="230"/>
    </location>
</feature>
<protein>
    <submittedName>
        <fullName evidence="8">DMT family transporter</fullName>
    </submittedName>
</protein>
<comment type="subcellular location">
    <subcellularLocation>
        <location evidence="1">Membrane</location>
        <topology evidence="1">Multi-pass membrane protein</topology>
    </subcellularLocation>
</comment>
<feature type="transmembrane region" description="Helical" evidence="6">
    <location>
        <begin position="86"/>
        <end position="104"/>
    </location>
</feature>
<sequence length="293" mass="30843">MPAVFVLIWSTGFIVARYGMPHSPPMKFLAMRYALSVACFLAWAAAARAAWPRSRAQWGHLAVTGVLMHAGYLGGVWAAVKDGMGAGLTALLVGLQPVLTAFWVSGRGGEVGKRQWAGLSLGLAGLVLVVWQKLGMGEVHARNLMFALVALLAITAGTLYQKRFVQPCDVRTANLVQLSAALLVTLPVALLEPEAMHWVTEAGVNTELIGAMAWSVLGLTLGGSSLLYLLIQRGAATTVTSLMYLVPPSTALMAWALFGEPITAAIVAGVALTAIGVSLVVRAPVPVPIPARR</sequence>